<feature type="region of interest" description="Disordered" evidence="1">
    <location>
        <begin position="92"/>
        <end position="123"/>
    </location>
</feature>
<dbReference type="EMBL" id="GG697336">
    <property type="protein sequence ID" value="EFQ26895.1"/>
    <property type="molecule type" value="Genomic_DNA"/>
</dbReference>
<dbReference type="HOGENOM" id="CLU_2015085_0_0_1"/>
<dbReference type="GeneID" id="24407431"/>
<evidence type="ECO:0000256" key="1">
    <source>
        <dbReference type="SAM" id="MobiDB-lite"/>
    </source>
</evidence>
<gene>
    <name evidence="2" type="ORF">GLRG_02066</name>
</gene>
<accession>E3Q7N3</accession>
<reference evidence="3" key="1">
    <citation type="journal article" date="2012" name="Nat. Genet.">
        <title>Lifestyle transitions in plant pathogenic Colletotrichum fungi deciphered by genome and transcriptome analyses.</title>
        <authorList>
            <person name="O'Connell R.J."/>
            <person name="Thon M.R."/>
            <person name="Hacquard S."/>
            <person name="Amyotte S.G."/>
            <person name="Kleemann J."/>
            <person name="Torres M.F."/>
            <person name="Damm U."/>
            <person name="Buiate E.A."/>
            <person name="Epstein L."/>
            <person name="Alkan N."/>
            <person name="Altmueller J."/>
            <person name="Alvarado-Balderrama L."/>
            <person name="Bauser C.A."/>
            <person name="Becker C."/>
            <person name="Birren B.W."/>
            <person name="Chen Z."/>
            <person name="Choi J."/>
            <person name="Crouch J.A."/>
            <person name="Duvick J.P."/>
            <person name="Farman M.A."/>
            <person name="Gan P."/>
            <person name="Heiman D."/>
            <person name="Henrissat B."/>
            <person name="Howard R.J."/>
            <person name="Kabbage M."/>
            <person name="Koch C."/>
            <person name="Kracher B."/>
            <person name="Kubo Y."/>
            <person name="Law A.D."/>
            <person name="Lebrun M.-H."/>
            <person name="Lee Y.-H."/>
            <person name="Miyara I."/>
            <person name="Moore N."/>
            <person name="Neumann U."/>
            <person name="Nordstroem K."/>
            <person name="Panaccione D.G."/>
            <person name="Panstruga R."/>
            <person name="Place M."/>
            <person name="Proctor R.H."/>
            <person name="Prusky D."/>
            <person name="Rech G."/>
            <person name="Reinhardt R."/>
            <person name="Rollins J.A."/>
            <person name="Rounsley S."/>
            <person name="Schardl C.L."/>
            <person name="Schwartz D.C."/>
            <person name="Shenoy N."/>
            <person name="Shirasu K."/>
            <person name="Sikhakolli U.R."/>
            <person name="Stueber K."/>
            <person name="Sukno S.A."/>
            <person name="Sweigard J.A."/>
            <person name="Takano Y."/>
            <person name="Takahara H."/>
            <person name="Trail F."/>
            <person name="van der Does H.C."/>
            <person name="Voll L.M."/>
            <person name="Will I."/>
            <person name="Young S."/>
            <person name="Zeng Q."/>
            <person name="Zhang J."/>
            <person name="Zhou S."/>
            <person name="Dickman M.B."/>
            <person name="Schulze-Lefert P."/>
            <person name="Ver Loren van Themaat E."/>
            <person name="Ma L.-J."/>
            <person name="Vaillancourt L.J."/>
        </authorList>
    </citation>
    <scope>NUCLEOTIDE SEQUENCE [LARGE SCALE GENOMIC DNA]</scope>
    <source>
        <strain evidence="3">M1.001 / M2 / FGSC 10212</strain>
    </source>
</reference>
<name>E3Q7N3_COLGM</name>
<sequence length="123" mass="13465">MVVALDSWRGDRGGWQARRRRRIKKVGKLVEQSQHVRPKRRTYRTAAVVRPGAWLAAQPEVAAATSCPDGAVVSDPELGRARLLEEQKILGDQEAGVMDMPQGNPQGRGELKNRERTAGGGQG</sequence>
<protein>
    <submittedName>
        <fullName evidence="2">Uncharacterized protein</fullName>
    </submittedName>
</protein>
<dbReference type="AlphaFoldDB" id="E3Q7N3"/>
<dbReference type="RefSeq" id="XP_008090915.1">
    <property type="nucleotide sequence ID" value="XM_008092724.1"/>
</dbReference>
<evidence type="ECO:0000313" key="3">
    <source>
        <dbReference type="Proteomes" id="UP000008782"/>
    </source>
</evidence>
<dbReference type="VEuPathDB" id="FungiDB:GLRG_02066"/>
<organism evidence="3">
    <name type="scientific">Colletotrichum graminicola (strain M1.001 / M2 / FGSC 10212)</name>
    <name type="common">Maize anthracnose fungus</name>
    <name type="synonym">Glomerella graminicola</name>
    <dbReference type="NCBI Taxonomy" id="645133"/>
    <lineage>
        <taxon>Eukaryota</taxon>
        <taxon>Fungi</taxon>
        <taxon>Dikarya</taxon>
        <taxon>Ascomycota</taxon>
        <taxon>Pezizomycotina</taxon>
        <taxon>Sordariomycetes</taxon>
        <taxon>Hypocreomycetidae</taxon>
        <taxon>Glomerellales</taxon>
        <taxon>Glomerellaceae</taxon>
        <taxon>Colletotrichum</taxon>
        <taxon>Colletotrichum graminicola species complex</taxon>
    </lineage>
</organism>
<evidence type="ECO:0000313" key="2">
    <source>
        <dbReference type="EMBL" id="EFQ26895.1"/>
    </source>
</evidence>
<dbReference type="Proteomes" id="UP000008782">
    <property type="component" value="Unassembled WGS sequence"/>
</dbReference>
<keyword evidence="3" id="KW-1185">Reference proteome</keyword>
<proteinExistence type="predicted"/>